<dbReference type="Gene3D" id="2.170.130.10">
    <property type="entry name" value="TonB-dependent receptor, plug domain"/>
    <property type="match status" value="1"/>
</dbReference>
<dbReference type="InterPro" id="IPR037066">
    <property type="entry name" value="Plug_dom_sf"/>
</dbReference>
<keyword evidence="14" id="KW-1185">Reference proteome</keyword>
<dbReference type="Gene3D" id="2.60.40.1120">
    <property type="entry name" value="Carboxypeptidase-like, regulatory domain"/>
    <property type="match status" value="1"/>
</dbReference>
<dbReference type="Pfam" id="PF00593">
    <property type="entry name" value="TonB_dep_Rec_b-barrel"/>
    <property type="match status" value="1"/>
</dbReference>
<evidence type="ECO:0000256" key="1">
    <source>
        <dbReference type="ARBA" id="ARBA00004571"/>
    </source>
</evidence>
<dbReference type="SUPFAM" id="SSF56935">
    <property type="entry name" value="Porins"/>
    <property type="match status" value="1"/>
</dbReference>
<dbReference type="Proteomes" id="UP000031760">
    <property type="component" value="Chromosome"/>
</dbReference>
<evidence type="ECO:0000256" key="9">
    <source>
        <dbReference type="RuleBase" id="RU003357"/>
    </source>
</evidence>
<dbReference type="InterPro" id="IPR008969">
    <property type="entry name" value="CarboxyPept-like_regulatory"/>
</dbReference>
<gene>
    <name evidence="13" type="ORF">NMS_0242</name>
</gene>
<comment type="similarity">
    <text evidence="8 9">Belongs to the TonB-dependent receptor family.</text>
</comment>
<proteinExistence type="inferred from homology"/>
<dbReference type="KEGG" id="nmf:NMS_0242"/>
<dbReference type="InterPro" id="IPR012910">
    <property type="entry name" value="Plug_dom"/>
</dbReference>
<dbReference type="NCBIfam" id="TIGR04056">
    <property type="entry name" value="OMP_RagA_SusC"/>
    <property type="match status" value="1"/>
</dbReference>
<dbReference type="HOGENOM" id="CLU_004317_0_1_10"/>
<dbReference type="AlphaFoldDB" id="W8VZA8"/>
<keyword evidence="4 8" id="KW-0812">Transmembrane</keyword>
<protein>
    <submittedName>
        <fullName evidence="13">TonB-dependent receptor</fullName>
    </submittedName>
</protein>
<dbReference type="SUPFAM" id="SSF49464">
    <property type="entry name" value="Carboxypeptidase regulatory domain-like"/>
    <property type="match status" value="1"/>
</dbReference>
<keyword evidence="2 8" id="KW-0813">Transport</keyword>
<dbReference type="Pfam" id="PF13715">
    <property type="entry name" value="CarbopepD_reg_2"/>
    <property type="match status" value="1"/>
</dbReference>
<dbReference type="InterPro" id="IPR023996">
    <property type="entry name" value="TonB-dep_OMP_SusC/RagA"/>
</dbReference>
<dbReference type="GO" id="GO:0009279">
    <property type="term" value="C:cell outer membrane"/>
    <property type="evidence" value="ECO:0007669"/>
    <property type="project" value="UniProtKB-SubCell"/>
</dbReference>
<evidence type="ECO:0000256" key="2">
    <source>
        <dbReference type="ARBA" id="ARBA00022448"/>
    </source>
</evidence>
<dbReference type="InterPro" id="IPR023997">
    <property type="entry name" value="TonB-dep_OMP_SusC/RagA_CS"/>
</dbReference>
<evidence type="ECO:0000259" key="12">
    <source>
        <dbReference type="Pfam" id="PF07715"/>
    </source>
</evidence>
<dbReference type="RefSeq" id="WP_041494992.1">
    <property type="nucleotide sequence ID" value="NZ_AP014548.1"/>
</dbReference>
<dbReference type="InterPro" id="IPR039426">
    <property type="entry name" value="TonB-dep_rcpt-like"/>
</dbReference>
<evidence type="ECO:0000313" key="14">
    <source>
        <dbReference type="Proteomes" id="UP000031760"/>
    </source>
</evidence>
<dbReference type="EMBL" id="AP014548">
    <property type="protein sequence ID" value="BAO54251.1"/>
    <property type="molecule type" value="Genomic_DNA"/>
</dbReference>
<evidence type="ECO:0000256" key="4">
    <source>
        <dbReference type="ARBA" id="ARBA00022692"/>
    </source>
</evidence>
<dbReference type="InterPro" id="IPR036942">
    <property type="entry name" value="Beta-barrel_TonB_sf"/>
</dbReference>
<evidence type="ECO:0000256" key="3">
    <source>
        <dbReference type="ARBA" id="ARBA00022452"/>
    </source>
</evidence>
<feature type="signal peptide" evidence="10">
    <location>
        <begin position="1"/>
        <end position="22"/>
    </location>
</feature>
<evidence type="ECO:0000256" key="10">
    <source>
        <dbReference type="SAM" id="SignalP"/>
    </source>
</evidence>
<accession>W8VZA8</accession>
<evidence type="ECO:0000256" key="7">
    <source>
        <dbReference type="ARBA" id="ARBA00023237"/>
    </source>
</evidence>
<evidence type="ECO:0000256" key="5">
    <source>
        <dbReference type="ARBA" id="ARBA00023077"/>
    </source>
</evidence>
<evidence type="ECO:0000313" key="13">
    <source>
        <dbReference type="EMBL" id="BAO54251.1"/>
    </source>
</evidence>
<keyword evidence="7 8" id="KW-0998">Cell outer membrane</keyword>
<feature type="domain" description="TonB-dependent receptor-like beta-barrel" evidence="11">
    <location>
        <begin position="390"/>
        <end position="976"/>
    </location>
</feature>
<evidence type="ECO:0000256" key="8">
    <source>
        <dbReference type="PROSITE-ProRule" id="PRU01360"/>
    </source>
</evidence>
<organism evidence="13 14">
    <name type="scientific">Nonlabens marinus S1-08</name>
    <dbReference type="NCBI Taxonomy" id="1454201"/>
    <lineage>
        <taxon>Bacteria</taxon>
        <taxon>Pseudomonadati</taxon>
        <taxon>Bacteroidota</taxon>
        <taxon>Flavobacteriia</taxon>
        <taxon>Flavobacteriales</taxon>
        <taxon>Flavobacteriaceae</taxon>
        <taxon>Nonlabens</taxon>
    </lineage>
</organism>
<keyword evidence="13" id="KW-0675">Receptor</keyword>
<dbReference type="InterPro" id="IPR000531">
    <property type="entry name" value="Beta-barrel_TonB"/>
</dbReference>
<feature type="domain" description="TonB-dependent receptor plug" evidence="12">
    <location>
        <begin position="111"/>
        <end position="219"/>
    </location>
</feature>
<keyword evidence="3 8" id="KW-1134">Transmembrane beta strand</keyword>
<evidence type="ECO:0000256" key="6">
    <source>
        <dbReference type="ARBA" id="ARBA00023136"/>
    </source>
</evidence>
<comment type="subcellular location">
    <subcellularLocation>
        <location evidence="1 8">Cell outer membrane</location>
        <topology evidence="1 8">Multi-pass membrane protein</topology>
    </subcellularLocation>
</comment>
<sequence>MKTKLNGILTLLLALVVQVAFAQQTVTGKVTDANGDPVLGATVQVRNSSNATTTDFDGNYSIQAAPEDVLVISFSGYEPQTFTVGTKTTINASLKTSLEAVIVTSYRTSTKEKSNISASVVTNETIENRPNASFVQTLEGQVAGLNIFTTSGQPGANSTVNLRGIGSINGNTEPLFILDGAPIDEDNFRSLNPQDISEVTVLKDAGATSIYGNRGANGVIIIKTKQGNFNSPLRIQANSILSFTTLQDNDYNKMSSQQLLTLERERGAGVGANGFDFSGTPLTDAEIAAAPNTEWTDYFFRTGLSKNNTISLTSGGAKTRQYTSFGYFDQEGILVDSDLKRFNIRNNVSGRSDNERFSYDFNNTMNYSISNEPSSIGTGAINRNYVLAAYNSVPYFRPEDYTTGADYLSPLRFVETPFFLIDRLRTFNRVDEEVKLVGSAQFAYKLTDNLTARSVSSYDYQNQIFTQAEESDSFNALLFGGAANPNAGRQFQQSTRQFTFNQLTSLNYDKVFAEKHTVSLGAYTEYFKAHLRDFGYDARGLDGRTFAFGDGSGFLGAVIRNGAIIYNDNANAQILNAGLFSYFGSADYDYDSRYGIGATIRRDASSRFSNTNRWATFYSVSGRWNVSNEEFWGDDNPFEVLKLRASYGTVGNQNVNGGGYFSGLTLTTDTFRTGRGYTGANALFPSVFGNSDLKWETTRQYNVGVDFEAFERRLRGSLDFYYKDTEDLFQSAPISGAVGTGGYNLNANFGLLTNKGFDLELRYDVIRGVDPGDFELDVFVVGNVNENVLRDLPTEDGVVLGVGREGGPIGEYFTVRQVGVNPANGNLLFLDADGNLTESPNNDTDRVWLDQNLTPEMQGSFGLNMDFKGFFAQTQFQFATGIDRFDFDLADVQDPTALGQFNLSQDLFRAWTPDNRVTDIPSLDATNINTFDSDRYLRESDYLRLRFVTVGYGFDKQVLDKLNLSTLRLFVNAENLVTFTKWRGFDAAGYNNGSRQYPTPKIVSLGVEIGI</sequence>
<keyword evidence="6 8" id="KW-0472">Membrane</keyword>
<dbReference type="Pfam" id="PF07715">
    <property type="entry name" value="Plug"/>
    <property type="match status" value="1"/>
</dbReference>
<dbReference type="PROSITE" id="PS52016">
    <property type="entry name" value="TONB_DEPENDENT_REC_3"/>
    <property type="match status" value="1"/>
</dbReference>
<evidence type="ECO:0000259" key="11">
    <source>
        <dbReference type="Pfam" id="PF00593"/>
    </source>
</evidence>
<reference evidence="13 14" key="1">
    <citation type="journal article" date="2014" name="Proc. Natl. Acad. Sci. U.S.A.">
        <title>Functional characterization of flavobacteria rhodopsins reveals a unique class of light-driven chloride pump in bacteria.</title>
        <authorList>
            <person name="Yoshizawa S."/>
            <person name="Kumagai Y."/>
            <person name="Kim H."/>
            <person name="Ogura Y."/>
            <person name="Hayashi T."/>
            <person name="Iwasaki W."/>
            <person name="DeLong E.F."/>
            <person name="Kogure K."/>
        </authorList>
    </citation>
    <scope>NUCLEOTIDE SEQUENCE [LARGE SCALE GENOMIC DNA]</scope>
    <source>
        <strain evidence="13 14">S1-08</strain>
    </source>
</reference>
<dbReference type="OrthoDB" id="9768177at2"/>
<keyword evidence="10" id="KW-0732">Signal</keyword>
<name>W8VZA8_9FLAO</name>
<keyword evidence="5 9" id="KW-0798">TonB box</keyword>
<dbReference type="NCBIfam" id="TIGR04057">
    <property type="entry name" value="SusC_RagA_signa"/>
    <property type="match status" value="1"/>
</dbReference>
<dbReference type="Gene3D" id="2.40.170.20">
    <property type="entry name" value="TonB-dependent receptor, beta-barrel domain"/>
    <property type="match status" value="1"/>
</dbReference>
<dbReference type="STRING" id="1454201.NMS_0242"/>
<feature type="chain" id="PRO_5004914637" evidence="10">
    <location>
        <begin position="23"/>
        <end position="1011"/>
    </location>
</feature>